<dbReference type="EMBL" id="BMKQ01000001">
    <property type="protein sequence ID" value="GGF43335.1"/>
    <property type="molecule type" value="Genomic_DNA"/>
</dbReference>
<evidence type="ECO:0000313" key="3">
    <source>
        <dbReference type="EMBL" id="GGF43335.1"/>
    </source>
</evidence>
<comment type="caution">
    <text evidence="3">The sequence shown here is derived from an EMBL/GenBank/DDBJ whole genome shotgun (WGS) entry which is preliminary data.</text>
</comment>
<dbReference type="Pfam" id="PF02470">
    <property type="entry name" value="MlaD"/>
    <property type="match status" value="1"/>
</dbReference>
<proteinExistence type="predicted"/>
<dbReference type="InterPro" id="IPR003399">
    <property type="entry name" value="Mce/MlaD"/>
</dbReference>
<sequence length="396" mass="41831">MKLIASKLGIVAVIAVLALVVGLVLVFWPSGGKDTITADFPRTVSLYEGSDVKILGVPVGKVDKVQPRGTDVRVTISWDDKYSVPADAKAVLISPSIVGDRYVQLTPAYKGGAKLRNGAHLDEDRTATPVELDTIYSSLTQLSTALGPKGANKPDASGEGALTRLLQSTAANFGGQGEQVNQTIGDIARLSQTLDDNKDDLFGSVREIEGFVNTLARNDTTVRQFNDALSQASDLLAGERNDLAATLRSLSTALVDVRGFVRDNRSLLTKNIAGLRRVTDTFVKRRSELDEVLKEAPSALNNLGLAYNPALGTLDTRTNLLDALNKPGGLAGSLCQGLGVAGEECQRLLDAIGGGALPIGNVANGRAPALKRSSTPTQALDSYVDRSLGGLVEEKR</sequence>
<dbReference type="InterPro" id="IPR005693">
    <property type="entry name" value="Mce"/>
</dbReference>
<dbReference type="NCBIfam" id="TIGR00996">
    <property type="entry name" value="Mtu_fam_mce"/>
    <property type="match status" value="1"/>
</dbReference>
<evidence type="ECO:0000313" key="4">
    <source>
        <dbReference type="Proteomes" id="UP000649179"/>
    </source>
</evidence>
<dbReference type="PANTHER" id="PTHR33371:SF4">
    <property type="entry name" value="INTERMEMBRANE PHOSPHOLIPID TRANSPORT SYSTEM BINDING PROTEIN MLAD"/>
    <property type="match status" value="1"/>
</dbReference>
<dbReference type="GO" id="GO:0005576">
    <property type="term" value="C:extracellular region"/>
    <property type="evidence" value="ECO:0007669"/>
    <property type="project" value="TreeGrafter"/>
</dbReference>
<dbReference type="PANTHER" id="PTHR33371">
    <property type="entry name" value="INTERMEMBRANE PHOSPHOLIPID TRANSPORT SYSTEM BINDING PROTEIN MLAD-RELATED"/>
    <property type="match status" value="1"/>
</dbReference>
<dbReference type="InterPro" id="IPR052336">
    <property type="entry name" value="MlaD_Phospholipid_Transporter"/>
</dbReference>
<keyword evidence="4" id="KW-1185">Reference proteome</keyword>
<evidence type="ECO:0000259" key="2">
    <source>
        <dbReference type="Pfam" id="PF11887"/>
    </source>
</evidence>
<dbReference type="Proteomes" id="UP000649179">
    <property type="component" value="Unassembled WGS sequence"/>
</dbReference>
<dbReference type="Pfam" id="PF11887">
    <property type="entry name" value="Mce4_CUP1"/>
    <property type="match status" value="1"/>
</dbReference>
<feature type="domain" description="Mammalian cell entry C-terminal" evidence="2">
    <location>
        <begin position="113"/>
        <end position="300"/>
    </location>
</feature>
<dbReference type="AlphaFoldDB" id="A0A917BIP6"/>
<protein>
    <submittedName>
        <fullName evidence="3">ABC transporter substrate-binding protein</fullName>
    </submittedName>
</protein>
<accession>A0A917BIP6</accession>
<dbReference type="InterPro" id="IPR024516">
    <property type="entry name" value="Mce_C"/>
</dbReference>
<dbReference type="RefSeq" id="WP_229660710.1">
    <property type="nucleotide sequence ID" value="NZ_BMKQ01000001.1"/>
</dbReference>
<organism evidence="3 4">
    <name type="scientific">Marmoricola endophyticus</name>
    <dbReference type="NCBI Taxonomy" id="2040280"/>
    <lineage>
        <taxon>Bacteria</taxon>
        <taxon>Bacillati</taxon>
        <taxon>Actinomycetota</taxon>
        <taxon>Actinomycetes</taxon>
        <taxon>Propionibacteriales</taxon>
        <taxon>Nocardioidaceae</taxon>
        <taxon>Marmoricola</taxon>
    </lineage>
</organism>
<reference evidence="3" key="2">
    <citation type="submission" date="2020-09" db="EMBL/GenBank/DDBJ databases">
        <authorList>
            <person name="Sun Q."/>
            <person name="Zhou Y."/>
        </authorList>
    </citation>
    <scope>NUCLEOTIDE SEQUENCE</scope>
    <source>
        <strain evidence="3">CGMCC 1.16067</strain>
    </source>
</reference>
<gene>
    <name evidence="3" type="ORF">GCM10011519_16490</name>
</gene>
<reference evidence="3" key="1">
    <citation type="journal article" date="2014" name="Int. J. Syst. Evol. Microbiol.">
        <title>Complete genome sequence of Corynebacterium casei LMG S-19264T (=DSM 44701T), isolated from a smear-ripened cheese.</title>
        <authorList>
            <consortium name="US DOE Joint Genome Institute (JGI-PGF)"/>
            <person name="Walter F."/>
            <person name="Albersmeier A."/>
            <person name="Kalinowski J."/>
            <person name="Ruckert C."/>
        </authorList>
    </citation>
    <scope>NUCLEOTIDE SEQUENCE</scope>
    <source>
        <strain evidence="3">CGMCC 1.16067</strain>
    </source>
</reference>
<evidence type="ECO:0000259" key="1">
    <source>
        <dbReference type="Pfam" id="PF02470"/>
    </source>
</evidence>
<feature type="domain" description="Mce/MlaD" evidence="1">
    <location>
        <begin position="33"/>
        <end position="107"/>
    </location>
</feature>
<name>A0A917BIP6_9ACTN</name>